<keyword evidence="2" id="KW-0282">Flagellum</keyword>
<proteinExistence type="predicted"/>
<gene>
    <name evidence="2" type="ORF">HHL15_04540</name>
</gene>
<dbReference type="SUPFAM" id="SSF160214">
    <property type="entry name" value="FlaG-like"/>
    <property type="match status" value="1"/>
</dbReference>
<name>A0A848G1T5_9RHOO</name>
<dbReference type="EMBL" id="JABBGA010000002">
    <property type="protein sequence ID" value="NML24995.1"/>
    <property type="molecule type" value="Genomic_DNA"/>
</dbReference>
<reference evidence="2 3" key="1">
    <citation type="submission" date="2020-04" db="EMBL/GenBank/DDBJ databases">
        <title>Zoogloea sp. G-4-1-14 isolated from soil.</title>
        <authorList>
            <person name="Dahal R.H."/>
        </authorList>
    </citation>
    <scope>NUCLEOTIDE SEQUENCE [LARGE SCALE GENOMIC DNA]</scope>
    <source>
        <strain evidence="2 3">G-4-1-14</strain>
    </source>
</reference>
<feature type="region of interest" description="Disordered" evidence="1">
    <location>
        <begin position="20"/>
        <end position="39"/>
    </location>
</feature>
<keyword evidence="2" id="KW-0969">Cilium</keyword>
<protein>
    <submittedName>
        <fullName evidence="2">Flagellar protein FlaG</fullName>
    </submittedName>
</protein>
<dbReference type="InterPro" id="IPR035924">
    <property type="entry name" value="FlaG-like_sf"/>
</dbReference>
<sequence length="129" mass="13670">MSIQPINASNTQYALQTLSPASQGTAAARKAEAAPDTAAPVQDIQALAQNGAVQPSSEQLTQAVKQIQDVIKQNANGLQFSIDEDVGVPVVKVIDTESKKVIRQIPSQEVLEIAKALDKLQGLLVKQQA</sequence>
<evidence type="ECO:0000256" key="1">
    <source>
        <dbReference type="SAM" id="MobiDB-lite"/>
    </source>
</evidence>
<comment type="caution">
    <text evidence="2">The sequence shown here is derived from an EMBL/GenBank/DDBJ whole genome shotgun (WGS) entry which is preliminary data.</text>
</comment>
<dbReference type="Pfam" id="PF03646">
    <property type="entry name" value="FlaG"/>
    <property type="match status" value="1"/>
</dbReference>
<dbReference type="AlphaFoldDB" id="A0A848G1T5"/>
<keyword evidence="2" id="KW-0966">Cell projection</keyword>
<dbReference type="RefSeq" id="WP_169144630.1">
    <property type="nucleotide sequence ID" value="NZ_JABBGA010000002.1"/>
</dbReference>
<organism evidence="2 3">
    <name type="scientific">Zoogloea dura</name>
    <dbReference type="NCBI Taxonomy" id="2728840"/>
    <lineage>
        <taxon>Bacteria</taxon>
        <taxon>Pseudomonadati</taxon>
        <taxon>Pseudomonadota</taxon>
        <taxon>Betaproteobacteria</taxon>
        <taxon>Rhodocyclales</taxon>
        <taxon>Zoogloeaceae</taxon>
        <taxon>Zoogloea</taxon>
    </lineage>
</organism>
<evidence type="ECO:0000313" key="3">
    <source>
        <dbReference type="Proteomes" id="UP000580043"/>
    </source>
</evidence>
<dbReference type="Gene3D" id="3.30.160.170">
    <property type="entry name" value="FlaG-like"/>
    <property type="match status" value="1"/>
</dbReference>
<dbReference type="PANTHER" id="PTHR37166">
    <property type="entry name" value="PROTEIN FLAG"/>
    <property type="match status" value="1"/>
</dbReference>
<dbReference type="InterPro" id="IPR005186">
    <property type="entry name" value="FlaG"/>
</dbReference>
<keyword evidence="3" id="KW-1185">Reference proteome</keyword>
<accession>A0A848G1T5</accession>
<evidence type="ECO:0000313" key="2">
    <source>
        <dbReference type="EMBL" id="NML24995.1"/>
    </source>
</evidence>
<dbReference type="Proteomes" id="UP000580043">
    <property type="component" value="Unassembled WGS sequence"/>
</dbReference>
<dbReference type="PANTHER" id="PTHR37166:SF1">
    <property type="entry name" value="PROTEIN FLAG"/>
    <property type="match status" value="1"/>
</dbReference>